<dbReference type="SUPFAM" id="SSF53659">
    <property type="entry name" value="Isocitrate/Isopropylmalate dehydrogenase-like"/>
    <property type="match status" value="1"/>
</dbReference>
<evidence type="ECO:0000256" key="2">
    <source>
        <dbReference type="ARBA" id="ARBA00004496"/>
    </source>
</evidence>
<dbReference type="Gene3D" id="3.40.50.300">
    <property type="entry name" value="P-loop containing nucleotide triphosphate hydrolases"/>
    <property type="match status" value="1"/>
</dbReference>
<evidence type="ECO:0000256" key="3">
    <source>
        <dbReference type="ARBA" id="ARBA00004989"/>
    </source>
</evidence>
<name>A0A4Q9KF27_9ACTN</name>
<dbReference type="EC" id="2.3.1.8" evidence="6 13"/>
<dbReference type="InterPro" id="IPR027417">
    <property type="entry name" value="P-loop_NTPase"/>
</dbReference>
<dbReference type="InterPro" id="IPR042112">
    <property type="entry name" value="P_AcTrfase_dom2"/>
</dbReference>
<feature type="domain" description="Phosphate acetyl/butaryl transferase" evidence="14">
    <location>
        <begin position="363"/>
        <end position="680"/>
    </location>
</feature>
<dbReference type="Gene3D" id="3.40.1390.20">
    <property type="entry name" value="HprK N-terminal domain-like"/>
    <property type="match status" value="1"/>
</dbReference>
<dbReference type="PANTHER" id="PTHR43356">
    <property type="entry name" value="PHOSPHATE ACETYLTRANSFERASE"/>
    <property type="match status" value="1"/>
</dbReference>
<organism evidence="16 17">
    <name type="scientific">Propioniciclava sinopodophylli</name>
    <dbReference type="NCBI Taxonomy" id="1837344"/>
    <lineage>
        <taxon>Bacteria</taxon>
        <taxon>Bacillati</taxon>
        <taxon>Actinomycetota</taxon>
        <taxon>Actinomycetes</taxon>
        <taxon>Propionibacteriales</taxon>
        <taxon>Propionibacteriaceae</taxon>
        <taxon>Propioniciclava</taxon>
    </lineage>
</organism>
<comment type="similarity">
    <text evidence="5 13">In the N-terminal section; belongs to the CobB/CobQ family.</text>
</comment>
<dbReference type="InterPro" id="IPR010766">
    <property type="entry name" value="DRTGG"/>
</dbReference>
<evidence type="ECO:0000313" key="17">
    <source>
        <dbReference type="Proteomes" id="UP000292373"/>
    </source>
</evidence>
<dbReference type="GO" id="GO:0008959">
    <property type="term" value="F:phosphate acetyltransferase activity"/>
    <property type="evidence" value="ECO:0007669"/>
    <property type="project" value="UniProtKB-EC"/>
</dbReference>
<reference evidence="16 17" key="1">
    <citation type="submission" date="2019-01" db="EMBL/GenBank/DDBJ databases">
        <title>Lactibacter flavus gen. nov., sp. nov., a novel bacterium of the family Propionibacteriaceae isolated from raw milk and dairy products.</title>
        <authorList>
            <person name="Huptas C."/>
            <person name="Wenning M."/>
            <person name="Breitenwieser F."/>
            <person name="Doll E."/>
            <person name="Von Neubeck M."/>
            <person name="Busse H.-J."/>
            <person name="Scherer S."/>
        </authorList>
    </citation>
    <scope>NUCLEOTIDE SEQUENCE [LARGE SCALE GENOMIC DNA]</scope>
    <source>
        <strain evidence="16 17">KCTC 33808</strain>
    </source>
</reference>
<dbReference type="FunFam" id="3.40.50.10750:FF:000001">
    <property type="entry name" value="Phosphate acetyltransferase"/>
    <property type="match status" value="1"/>
</dbReference>
<dbReference type="NCBIfam" id="NF004167">
    <property type="entry name" value="PRK05632.1"/>
    <property type="match status" value="1"/>
</dbReference>
<comment type="subcellular location">
    <subcellularLocation>
        <location evidence="2 13">Cytoplasm</location>
    </subcellularLocation>
</comment>
<dbReference type="Pfam" id="PF13500">
    <property type="entry name" value="AAA_26"/>
    <property type="match status" value="1"/>
</dbReference>
<evidence type="ECO:0000256" key="1">
    <source>
        <dbReference type="ARBA" id="ARBA00000705"/>
    </source>
</evidence>
<dbReference type="UniPathway" id="UPA00340">
    <property type="reaction ID" value="UER00459"/>
</dbReference>
<dbReference type="NCBIfam" id="NF007233">
    <property type="entry name" value="PRK09653.1"/>
    <property type="match status" value="1"/>
</dbReference>
<evidence type="ECO:0000256" key="4">
    <source>
        <dbReference type="ARBA" id="ARBA00008756"/>
    </source>
</evidence>
<comment type="similarity">
    <text evidence="4 13">In the C-terminal section; belongs to the phosphate acetyltransferase and butyryltransferase family.</text>
</comment>
<dbReference type="NCBIfam" id="TIGR00651">
    <property type="entry name" value="pta"/>
    <property type="match status" value="1"/>
</dbReference>
<keyword evidence="8 13" id="KW-0963">Cytoplasm</keyword>
<dbReference type="InterPro" id="IPR002505">
    <property type="entry name" value="PTA_PTB"/>
</dbReference>
<dbReference type="SUPFAM" id="SSF52540">
    <property type="entry name" value="P-loop containing nucleoside triphosphate hydrolases"/>
    <property type="match status" value="1"/>
</dbReference>
<comment type="caution">
    <text evidence="16">The sequence shown here is derived from an EMBL/GenBank/DDBJ whole genome shotgun (WGS) entry which is preliminary data.</text>
</comment>
<dbReference type="GO" id="GO:0006085">
    <property type="term" value="P:acetyl-CoA biosynthetic process"/>
    <property type="evidence" value="ECO:0007669"/>
    <property type="project" value="UniProtKB-UniPathway"/>
</dbReference>
<comment type="domain">
    <text evidence="13">The N-terminal region seems to be important for proper quaternary structure. The C-terminal region contains the substrate-binding site.</text>
</comment>
<dbReference type="OrthoDB" id="9808984at2"/>
<dbReference type="Pfam" id="PF01515">
    <property type="entry name" value="PTA_PTB"/>
    <property type="match status" value="1"/>
</dbReference>
<dbReference type="PIRSF" id="PIRSF006107">
    <property type="entry name" value="PhpActrans_proteobac"/>
    <property type="match status" value="1"/>
</dbReference>
<keyword evidence="17" id="KW-1185">Reference proteome</keyword>
<comment type="function">
    <text evidence="12 13">Involved in acetate metabolism.</text>
</comment>
<dbReference type="Pfam" id="PF07085">
    <property type="entry name" value="DRTGG"/>
    <property type="match status" value="1"/>
</dbReference>
<feature type="domain" description="DRTGG" evidence="15">
    <location>
        <begin position="208"/>
        <end position="318"/>
    </location>
</feature>
<proteinExistence type="inferred from homology"/>
<dbReference type="Gene3D" id="3.40.50.10950">
    <property type="match status" value="1"/>
</dbReference>
<protein>
    <recommendedName>
        <fullName evidence="7 13">Phosphate acetyltransferase</fullName>
        <ecNumber evidence="6 13">2.3.1.8</ecNumber>
    </recommendedName>
    <alternativeName>
        <fullName evidence="11 13">Phosphotransacetylase</fullName>
    </alternativeName>
</protein>
<dbReference type="RefSeq" id="WP_131167631.1">
    <property type="nucleotide sequence ID" value="NZ_SDMQ01000004.1"/>
</dbReference>
<keyword evidence="10 13" id="KW-0012">Acyltransferase</keyword>
<evidence type="ECO:0000256" key="6">
    <source>
        <dbReference type="ARBA" id="ARBA00012707"/>
    </source>
</evidence>
<dbReference type="GO" id="GO:0005737">
    <property type="term" value="C:cytoplasm"/>
    <property type="evidence" value="ECO:0007669"/>
    <property type="project" value="UniProtKB-SubCell"/>
</dbReference>
<evidence type="ECO:0000256" key="10">
    <source>
        <dbReference type="ARBA" id="ARBA00023315"/>
    </source>
</evidence>
<dbReference type="InterPro" id="IPR028979">
    <property type="entry name" value="Ser_kin/Pase_Hpr-like_N_sf"/>
</dbReference>
<dbReference type="Gene3D" id="3.40.50.10750">
    <property type="entry name" value="Isocitrate/Isopropylmalate dehydrogenase-like"/>
    <property type="match status" value="1"/>
</dbReference>
<comment type="catalytic activity">
    <reaction evidence="1 13">
        <text>acetyl-CoA + phosphate = acetyl phosphate + CoA</text>
        <dbReference type="Rhea" id="RHEA:19521"/>
        <dbReference type="ChEBI" id="CHEBI:22191"/>
        <dbReference type="ChEBI" id="CHEBI:43474"/>
        <dbReference type="ChEBI" id="CHEBI:57287"/>
        <dbReference type="ChEBI" id="CHEBI:57288"/>
        <dbReference type="EC" id="2.3.1.8"/>
    </reaction>
</comment>
<evidence type="ECO:0000256" key="7">
    <source>
        <dbReference type="ARBA" id="ARBA00021528"/>
    </source>
</evidence>
<accession>A0A4Q9KF27</accession>
<dbReference type="InterPro" id="IPR050500">
    <property type="entry name" value="Phos_Acetyltrans/Butyryltrans"/>
</dbReference>
<evidence type="ECO:0000256" key="12">
    <source>
        <dbReference type="ARBA" id="ARBA00049955"/>
    </source>
</evidence>
<keyword evidence="9 13" id="KW-0808">Transferase</keyword>
<evidence type="ECO:0000313" key="16">
    <source>
        <dbReference type="EMBL" id="TBT85982.1"/>
    </source>
</evidence>
<dbReference type="InterPro" id="IPR004614">
    <property type="entry name" value="P_AcTrfase"/>
</dbReference>
<evidence type="ECO:0000256" key="13">
    <source>
        <dbReference type="PIRNR" id="PIRNR006107"/>
    </source>
</evidence>
<dbReference type="PANTHER" id="PTHR43356:SF3">
    <property type="entry name" value="PHOSPHATE ACETYLTRANSFERASE"/>
    <property type="match status" value="1"/>
</dbReference>
<dbReference type="SUPFAM" id="SSF75138">
    <property type="entry name" value="HprK N-terminal domain-like"/>
    <property type="match status" value="1"/>
</dbReference>
<dbReference type="InterPro" id="IPR016475">
    <property type="entry name" value="P-Actrans_bac"/>
</dbReference>
<evidence type="ECO:0000259" key="15">
    <source>
        <dbReference type="Pfam" id="PF07085"/>
    </source>
</evidence>
<evidence type="ECO:0000256" key="9">
    <source>
        <dbReference type="ARBA" id="ARBA00022679"/>
    </source>
</evidence>
<evidence type="ECO:0000259" key="14">
    <source>
        <dbReference type="Pfam" id="PF01515"/>
    </source>
</evidence>
<gene>
    <name evidence="16" type="ORF">ET989_05930</name>
</gene>
<evidence type="ECO:0000256" key="5">
    <source>
        <dbReference type="ARBA" id="ARBA00009786"/>
    </source>
</evidence>
<dbReference type="AlphaFoldDB" id="A0A4Q9KF27"/>
<dbReference type="EMBL" id="SDMQ01000004">
    <property type="protein sequence ID" value="TBT85982.1"/>
    <property type="molecule type" value="Genomic_DNA"/>
</dbReference>
<dbReference type="InterPro" id="IPR042113">
    <property type="entry name" value="P_AcTrfase_dom1"/>
</dbReference>
<comment type="pathway">
    <text evidence="3 13">Metabolic intermediate biosynthesis; acetyl-CoA biosynthesis; acetyl-CoA from acetate: step 2/2.</text>
</comment>
<dbReference type="Proteomes" id="UP000292373">
    <property type="component" value="Unassembled WGS sequence"/>
</dbReference>
<evidence type="ECO:0000256" key="8">
    <source>
        <dbReference type="ARBA" id="ARBA00022490"/>
    </source>
</evidence>
<evidence type="ECO:0000256" key="11">
    <source>
        <dbReference type="ARBA" id="ARBA00031108"/>
    </source>
</evidence>
<sequence length="686" mass="73462">MTRSIYVMAPEGQTGKSVVALGIVDALTREVETVGVFRPIIQSGAKDAILTALLRQPAVHQEYEESYGVTYEDVRANADEALATIVRRYGEIAGHFDAVVILGSDYRDALGAPELGLNARIAANLNAPVAFTVSARTRSAEEVVQFARSSLEELKKHHAQTIAVIPTRVPTGHEAEYANAVRAAWPDVVAGVIPDHRVLAAPLLGAQVKAVEGRLIVGRDDMLQHDSQTVIVGAMTLPNLLARLEPEATVIMPGDRTEMIPGLLLAQSSGSFPQLAGLILTGGYEVPETIMRLITSVPHELPIAVTELGTYTTAERLFRLEGMMTSSERKTELGRRLFSEFVDAGALLGAMHVDRAEIRTPVMFEYQLNEMARRDKRRIVLPESGDDRILEAASIVLRRGTADIILLGDPTDVKARALASGYSLEGAEIIDMATPELVEQFSEEYARLRSAKGVTVEQAKEKMTDPSYFGTMMVHLGLADGMVSGAANTTANTIRPSLEFVKTRPGVSVVSSSFLMCMADRVDVYGDCAVNPDPTAEQLADIAISSAETAVAFGIEPRVAMLSYSTGTSGAGADVDKVREATDLVRLRAPELKVEGPIQFDAAVDPTVGLKKMPGSEVAGRATVFIFPDLNTGNNTYKAVQRSAGALAIGPVLQGLNKPVNDLSRGALVDDIVNTIAITAIQAQHG</sequence>